<comment type="caution">
    <text evidence="8">The sequence shown here is derived from an EMBL/GenBank/DDBJ whole genome shotgun (WGS) entry which is preliminary data.</text>
</comment>
<evidence type="ECO:0000256" key="1">
    <source>
        <dbReference type="ARBA" id="ARBA00007465"/>
    </source>
</evidence>
<dbReference type="GO" id="GO:0015935">
    <property type="term" value="C:small ribosomal subunit"/>
    <property type="evidence" value="ECO:0007669"/>
    <property type="project" value="InterPro"/>
</dbReference>
<accession>A0A644Y189</accession>
<sequence length="200" mass="22326">MSTASQAKHKFCRRIGQCLWGDPKCPSVKRPYPAGPHGKGRRAKLSTYGELLMEKQKLRNHYGISEKQLQIAYLKAKAGNSPTNEKLFRSLEQRIDALVYRSGFAPTIFAAKQIVNHGHIWVDGKRVDRASAIIKPGSVITINAEKSPAIAELARKGNSTVPPYMEVDLENLKATLVREPALDEIPVNVQIMSVIEYYAR</sequence>
<dbReference type="InterPro" id="IPR018079">
    <property type="entry name" value="Ribosomal_uS4_CS"/>
</dbReference>
<dbReference type="PROSITE" id="PS50889">
    <property type="entry name" value="S4"/>
    <property type="match status" value="1"/>
</dbReference>
<dbReference type="AlphaFoldDB" id="A0A644Y189"/>
<dbReference type="Gene3D" id="3.10.290.10">
    <property type="entry name" value="RNA-binding S4 domain"/>
    <property type="match status" value="1"/>
</dbReference>
<dbReference type="InterPro" id="IPR005709">
    <property type="entry name" value="Ribosomal_uS4_bac-type"/>
</dbReference>
<feature type="domain" description="RNA-binding S4" evidence="6">
    <location>
        <begin position="93"/>
        <end position="154"/>
    </location>
</feature>
<dbReference type="HAMAP" id="MF_01306_B">
    <property type="entry name" value="Ribosomal_uS4_B"/>
    <property type="match status" value="1"/>
</dbReference>
<protein>
    <submittedName>
        <fullName evidence="8">30S ribosomal protein S4</fullName>
    </submittedName>
</protein>
<evidence type="ECO:0000256" key="4">
    <source>
        <dbReference type="ARBA" id="ARBA00022980"/>
    </source>
</evidence>
<organism evidence="8">
    <name type="scientific">bioreactor metagenome</name>
    <dbReference type="NCBI Taxonomy" id="1076179"/>
    <lineage>
        <taxon>unclassified sequences</taxon>
        <taxon>metagenomes</taxon>
        <taxon>ecological metagenomes</taxon>
    </lineage>
</organism>
<evidence type="ECO:0000256" key="5">
    <source>
        <dbReference type="ARBA" id="ARBA00023274"/>
    </source>
</evidence>
<dbReference type="Gene3D" id="1.10.1050.10">
    <property type="entry name" value="Ribosomal Protein S4 Delta 41, Chain A, domain 1"/>
    <property type="match status" value="1"/>
</dbReference>
<dbReference type="FunFam" id="3.10.290.10:FF:000001">
    <property type="entry name" value="30S ribosomal protein S4"/>
    <property type="match status" value="1"/>
</dbReference>
<dbReference type="SUPFAM" id="SSF55174">
    <property type="entry name" value="Alpha-L RNA-binding motif"/>
    <property type="match status" value="1"/>
</dbReference>
<evidence type="ECO:0000256" key="3">
    <source>
        <dbReference type="ARBA" id="ARBA00022884"/>
    </source>
</evidence>
<dbReference type="NCBIfam" id="TIGR01017">
    <property type="entry name" value="rpsD_bact"/>
    <property type="match status" value="1"/>
</dbReference>
<keyword evidence="3" id="KW-0694">RNA-binding</keyword>
<gene>
    <name evidence="8" type="primary">rpsD_24</name>
    <name evidence="8" type="ORF">SDC9_68347</name>
</gene>
<dbReference type="GO" id="GO:0006412">
    <property type="term" value="P:translation"/>
    <property type="evidence" value="ECO:0007669"/>
    <property type="project" value="InterPro"/>
</dbReference>
<reference evidence="8" key="1">
    <citation type="submission" date="2019-08" db="EMBL/GenBank/DDBJ databases">
        <authorList>
            <person name="Kucharzyk K."/>
            <person name="Murdoch R.W."/>
            <person name="Higgins S."/>
            <person name="Loffler F."/>
        </authorList>
    </citation>
    <scope>NUCLEOTIDE SEQUENCE</scope>
</reference>
<evidence type="ECO:0000259" key="6">
    <source>
        <dbReference type="SMART" id="SM00363"/>
    </source>
</evidence>
<dbReference type="PANTHER" id="PTHR11831">
    <property type="entry name" value="30S 40S RIBOSOMAL PROTEIN"/>
    <property type="match status" value="1"/>
</dbReference>
<dbReference type="Pfam" id="PF01479">
    <property type="entry name" value="S4"/>
    <property type="match status" value="1"/>
</dbReference>
<dbReference type="Pfam" id="PF00163">
    <property type="entry name" value="Ribosomal_S4"/>
    <property type="match status" value="1"/>
</dbReference>
<dbReference type="InterPro" id="IPR002942">
    <property type="entry name" value="S4_RNA-bd"/>
</dbReference>
<dbReference type="PROSITE" id="PS00632">
    <property type="entry name" value="RIBOSOMAL_S4"/>
    <property type="match status" value="1"/>
</dbReference>
<dbReference type="EMBL" id="VSSQ01003691">
    <property type="protein sequence ID" value="MPM21897.1"/>
    <property type="molecule type" value="Genomic_DNA"/>
</dbReference>
<dbReference type="SMART" id="SM00363">
    <property type="entry name" value="S4"/>
    <property type="match status" value="1"/>
</dbReference>
<evidence type="ECO:0000256" key="2">
    <source>
        <dbReference type="ARBA" id="ARBA00022730"/>
    </source>
</evidence>
<dbReference type="InterPro" id="IPR001912">
    <property type="entry name" value="Ribosomal_uS4_N"/>
</dbReference>
<dbReference type="GO" id="GO:0019843">
    <property type="term" value="F:rRNA binding"/>
    <property type="evidence" value="ECO:0007669"/>
    <property type="project" value="UniProtKB-KW"/>
</dbReference>
<dbReference type="GO" id="GO:0003735">
    <property type="term" value="F:structural constituent of ribosome"/>
    <property type="evidence" value="ECO:0007669"/>
    <property type="project" value="InterPro"/>
</dbReference>
<dbReference type="InterPro" id="IPR036986">
    <property type="entry name" value="S4_RNA-bd_sf"/>
</dbReference>
<dbReference type="InterPro" id="IPR022801">
    <property type="entry name" value="Ribosomal_uS4"/>
</dbReference>
<comment type="similarity">
    <text evidence="1">Belongs to the universal ribosomal protein uS4 family.</text>
</comment>
<feature type="domain" description="Small ribosomal subunit protein uS4 N-terminal" evidence="7">
    <location>
        <begin position="3"/>
        <end position="92"/>
    </location>
</feature>
<evidence type="ECO:0000313" key="8">
    <source>
        <dbReference type="EMBL" id="MPM21897.1"/>
    </source>
</evidence>
<keyword evidence="5" id="KW-0687">Ribonucleoprotein</keyword>
<evidence type="ECO:0000259" key="7">
    <source>
        <dbReference type="SMART" id="SM01390"/>
    </source>
</evidence>
<dbReference type="NCBIfam" id="NF003717">
    <property type="entry name" value="PRK05327.1"/>
    <property type="match status" value="1"/>
</dbReference>
<keyword evidence="2" id="KW-0699">rRNA-binding</keyword>
<dbReference type="PANTHER" id="PTHR11831:SF4">
    <property type="entry name" value="SMALL RIBOSOMAL SUBUNIT PROTEIN US4M"/>
    <property type="match status" value="1"/>
</dbReference>
<dbReference type="SMART" id="SM01390">
    <property type="entry name" value="Ribosomal_S4"/>
    <property type="match status" value="1"/>
</dbReference>
<dbReference type="GO" id="GO:0042274">
    <property type="term" value="P:ribosomal small subunit biogenesis"/>
    <property type="evidence" value="ECO:0007669"/>
    <property type="project" value="TreeGrafter"/>
</dbReference>
<name>A0A644Y189_9ZZZZ</name>
<proteinExistence type="inferred from homology"/>
<keyword evidence="4 8" id="KW-0689">Ribosomal protein</keyword>
<dbReference type="CDD" id="cd00165">
    <property type="entry name" value="S4"/>
    <property type="match status" value="1"/>
</dbReference>